<dbReference type="AlphaFoldDB" id="A0A1A8X219"/>
<feature type="transmembrane region" description="Helical" evidence="1">
    <location>
        <begin position="239"/>
        <end position="258"/>
    </location>
</feature>
<dbReference type="EMBL" id="FLQV01001219">
    <property type="protein sequence ID" value="SBS99293.1"/>
    <property type="molecule type" value="Genomic_DNA"/>
</dbReference>
<evidence type="ECO:0000313" key="3">
    <source>
        <dbReference type="Proteomes" id="UP000078546"/>
    </source>
</evidence>
<sequence length="316" mass="36751">MYILPFDIDTINIVLPSKKNNLELENKILYYEINNIITDNSKVTEILEWSRKLKNNVDNYLNGYIGKSSQVTLDKRCRDIFYILEVIIRKIKRLNKSQTYQNIESNINTVINSNVPVKCNGNSSKISSTENDQVINDKKLVDDLCEDVAYINNNITQINDSPYCSVLRERIEQENNVLDAKLGTNKEKYTDILKFYEFSSFDSLKDIIQKLNCNSYVDAPIGDEEDNPDEIGQLSRHQVPILVVLSLLGILCICFFLYKTTPFGHWLNILLRKKKYIWNNFFNQGTREISEDISENKDINSHNIEYNIIYNSLKNS</sequence>
<organism evidence="2 3">
    <name type="scientific">Plasmodium ovale curtisi</name>
    <dbReference type="NCBI Taxonomy" id="864141"/>
    <lineage>
        <taxon>Eukaryota</taxon>
        <taxon>Sar</taxon>
        <taxon>Alveolata</taxon>
        <taxon>Apicomplexa</taxon>
        <taxon>Aconoidasida</taxon>
        <taxon>Haemosporida</taxon>
        <taxon>Plasmodiidae</taxon>
        <taxon>Plasmodium</taxon>
        <taxon>Plasmodium (Plasmodium)</taxon>
    </lineage>
</organism>
<protein>
    <submittedName>
        <fullName evidence="2">PIR Superfamily Protein</fullName>
    </submittedName>
</protein>
<dbReference type="Pfam" id="PF05795">
    <property type="entry name" value="Plasmodium_Vir"/>
    <property type="match status" value="1"/>
</dbReference>
<reference evidence="3" key="1">
    <citation type="submission" date="2016-05" db="EMBL/GenBank/DDBJ databases">
        <authorList>
            <person name="Naeem Raeece"/>
        </authorList>
    </citation>
    <scope>NUCLEOTIDE SEQUENCE [LARGE SCALE GENOMIC DNA]</scope>
</reference>
<keyword evidence="1" id="KW-0812">Transmembrane</keyword>
<evidence type="ECO:0000313" key="2">
    <source>
        <dbReference type="EMBL" id="SBS99293.1"/>
    </source>
</evidence>
<keyword evidence="1" id="KW-1133">Transmembrane helix</keyword>
<keyword evidence="1" id="KW-0472">Membrane</keyword>
<proteinExistence type="predicted"/>
<accession>A0A1A8X219</accession>
<evidence type="ECO:0000256" key="1">
    <source>
        <dbReference type="SAM" id="Phobius"/>
    </source>
</evidence>
<name>A0A1A8X219_PLAOA</name>
<dbReference type="InterPro" id="IPR008780">
    <property type="entry name" value="Plasmodium_Vir"/>
</dbReference>
<gene>
    <name evidence="2" type="ORF">POVCU1_051810</name>
</gene>
<dbReference type="Proteomes" id="UP000078546">
    <property type="component" value="Unassembled WGS sequence"/>
</dbReference>